<feature type="transmembrane region" description="Helical" evidence="7">
    <location>
        <begin position="199"/>
        <end position="218"/>
    </location>
</feature>
<evidence type="ECO:0000313" key="10">
    <source>
        <dbReference type="EMBL" id="PIZ69863.1"/>
    </source>
</evidence>
<reference evidence="11" key="1">
    <citation type="submission" date="2017-09" db="EMBL/GenBank/DDBJ databases">
        <title>Depth-based differentiation of microbial function through sediment-hosted aquifers and enrichment of novel symbionts in the deep terrestrial subsurface.</title>
        <authorList>
            <person name="Probst A.J."/>
            <person name="Ladd B."/>
            <person name="Jarett J.K."/>
            <person name="Geller-Mcgrath D.E."/>
            <person name="Sieber C.M.K."/>
            <person name="Emerson J.B."/>
            <person name="Anantharaman K."/>
            <person name="Thomas B.C."/>
            <person name="Malmstrom R."/>
            <person name="Stieglmeier M."/>
            <person name="Klingl A."/>
            <person name="Woyke T."/>
            <person name="Ryan C.M."/>
            <person name="Banfield J.F."/>
        </authorList>
    </citation>
    <scope>NUCLEOTIDE SEQUENCE [LARGE SCALE GENOMIC DNA]</scope>
</reference>
<dbReference type="PANTHER" id="PTHR22926:SF5">
    <property type="entry name" value="PHOSPHO-N-ACETYLMURAMOYL-PENTAPEPTIDE-TRANSFERASE HOMOLOG"/>
    <property type="match status" value="1"/>
</dbReference>
<dbReference type="GO" id="GO:0008360">
    <property type="term" value="P:regulation of cell shape"/>
    <property type="evidence" value="ECO:0007669"/>
    <property type="project" value="UniProtKB-KW"/>
</dbReference>
<dbReference type="GO" id="GO:0005886">
    <property type="term" value="C:plasma membrane"/>
    <property type="evidence" value="ECO:0007669"/>
    <property type="project" value="UniProtKB-SubCell"/>
</dbReference>
<dbReference type="GO" id="GO:0009252">
    <property type="term" value="P:peptidoglycan biosynthetic process"/>
    <property type="evidence" value="ECO:0007669"/>
    <property type="project" value="UniProtKB-UniRule"/>
</dbReference>
<feature type="transmembrane region" description="Helical" evidence="7">
    <location>
        <begin position="248"/>
        <end position="268"/>
    </location>
</feature>
<feature type="transmembrane region" description="Helical" evidence="7">
    <location>
        <begin position="224"/>
        <end position="241"/>
    </location>
</feature>
<comment type="caution">
    <text evidence="10">The sequence shown here is derived from an EMBL/GenBank/DDBJ whole genome shotgun (WGS) entry which is preliminary data.</text>
</comment>
<name>A0A2M7UF63_9BACT</name>
<comment type="cofactor">
    <cofactor evidence="7 9">
        <name>Mg(2+)</name>
        <dbReference type="ChEBI" id="CHEBI:18420"/>
    </cofactor>
</comment>
<dbReference type="InterPro" id="IPR000715">
    <property type="entry name" value="Glycosyl_transferase_4"/>
</dbReference>
<proteinExistence type="inferred from homology"/>
<keyword evidence="7 9" id="KW-0460">Magnesium</keyword>
<dbReference type="GO" id="GO:0051301">
    <property type="term" value="P:cell division"/>
    <property type="evidence" value="ECO:0007669"/>
    <property type="project" value="UniProtKB-KW"/>
</dbReference>
<evidence type="ECO:0000256" key="8">
    <source>
        <dbReference type="NCBIfam" id="TIGR00445"/>
    </source>
</evidence>
<dbReference type="GO" id="GO:0071555">
    <property type="term" value="P:cell wall organization"/>
    <property type="evidence" value="ECO:0007669"/>
    <property type="project" value="UniProtKB-KW"/>
</dbReference>
<dbReference type="GO" id="GO:0008963">
    <property type="term" value="F:phospho-N-acetylmuramoyl-pentapeptide-transferase activity"/>
    <property type="evidence" value="ECO:0007669"/>
    <property type="project" value="UniProtKB-UniRule"/>
</dbReference>
<dbReference type="HAMAP" id="MF_00038">
    <property type="entry name" value="MraY"/>
    <property type="match status" value="1"/>
</dbReference>
<dbReference type="InterPro" id="IPR018480">
    <property type="entry name" value="PNAcMuramoyl-5peptid_Trfase_CS"/>
</dbReference>
<keyword evidence="5 7" id="KW-1133">Transmembrane helix</keyword>
<evidence type="ECO:0000256" key="1">
    <source>
        <dbReference type="ARBA" id="ARBA00004141"/>
    </source>
</evidence>
<dbReference type="Pfam" id="PF10555">
    <property type="entry name" value="MraY_sig1"/>
    <property type="match status" value="1"/>
</dbReference>
<organism evidence="10 11">
    <name type="scientific">Candidatus Portnoybacteria bacterium CG_4_10_14_0_2_um_filter_43_36</name>
    <dbReference type="NCBI Taxonomy" id="1974798"/>
    <lineage>
        <taxon>Bacteria</taxon>
        <taxon>Candidatus Portnoyibacteriota</taxon>
    </lineage>
</organism>
<keyword evidence="4 7" id="KW-0812">Transmembrane</keyword>
<keyword evidence="7 9" id="KW-0479">Metal-binding</keyword>
<keyword evidence="3 7" id="KW-0808">Transferase</keyword>
<dbReference type="InterPro" id="IPR003524">
    <property type="entry name" value="PNAcMuramoyl-5peptid_Trfase"/>
</dbReference>
<dbReference type="PANTHER" id="PTHR22926">
    <property type="entry name" value="PHOSPHO-N-ACETYLMURAMOYL-PENTAPEPTIDE-TRANSFERASE"/>
    <property type="match status" value="1"/>
</dbReference>
<comment type="subcellular location">
    <subcellularLocation>
        <location evidence="7">Cell membrane</location>
        <topology evidence="7">Multi-pass membrane protein</topology>
    </subcellularLocation>
    <subcellularLocation>
        <location evidence="1">Membrane</location>
        <topology evidence="1">Multi-pass membrane protein</topology>
    </subcellularLocation>
</comment>
<comment type="catalytic activity">
    <reaction evidence="7">
        <text>UDP-N-acetyl-alpha-D-muramoyl-L-alanyl-gamma-D-glutamyl-meso-2,6-diaminopimeloyl-D-alanyl-D-alanine + di-trans,octa-cis-undecaprenyl phosphate = di-trans,octa-cis-undecaprenyl diphospho-N-acetyl-alpha-D-muramoyl-L-alanyl-D-glutamyl-meso-2,6-diaminopimeloyl-D-alanyl-D-alanine + UMP</text>
        <dbReference type="Rhea" id="RHEA:28386"/>
        <dbReference type="ChEBI" id="CHEBI:57865"/>
        <dbReference type="ChEBI" id="CHEBI:60392"/>
        <dbReference type="ChEBI" id="CHEBI:61386"/>
        <dbReference type="ChEBI" id="CHEBI:61387"/>
        <dbReference type="EC" id="2.7.8.13"/>
    </reaction>
</comment>
<evidence type="ECO:0000256" key="3">
    <source>
        <dbReference type="ARBA" id="ARBA00022679"/>
    </source>
</evidence>
<evidence type="ECO:0000256" key="6">
    <source>
        <dbReference type="ARBA" id="ARBA00023136"/>
    </source>
</evidence>
<comment type="function">
    <text evidence="7">Catalyzes the initial step of the lipid cycle reactions in the biosynthesis of the cell wall peptidoglycan: transfers peptidoglycan precursor phospho-MurNAc-pentapeptide from UDP-MurNAc-pentapeptide onto the lipid carrier undecaprenyl phosphate, yielding undecaprenyl-pyrophosphoryl-MurNAc-pentapeptide, known as lipid I.</text>
</comment>
<protein>
    <recommendedName>
        <fullName evidence="7 8">Phospho-N-acetylmuramoyl-pentapeptide-transferase</fullName>
        <ecNumber evidence="7 8">2.7.8.13</ecNumber>
    </recommendedName>
    <alternativeName>
        <fullName evidence="7">UDP-MurNAc-pentapeptide phosphotransferase</fullName>
    </alternativeName>
</protein>
<feature type="transmembrane region" description="Helical" evidence="7">
    <location>
        <begin position="6"/>
        <end position="29"/>
    </location>
</feature>
<evidence type="ECO:0000313" key="11">
    <source>
        <dbReference type="Proteomes" id="UP000231688"/>
    </source>
</evidence>
<evidence type="ECO:0000256" key="2">
    <source>
        <dbReference type="ARBA" id="ARBA00005583"/>
    </source>
</evidence>
<keyword evidence="6 7" id="KW-0472">Membrane</keyword>
<evidence type="ECO:0000256" key="5">
    <source>
        <dbReference type="ARBA" id="ARBA00022989"/>
    </source>
</evidence>
<dbReference type="AlphaFoldDB" id="A0A2M7UF63"/>
<keyword evidence="7" id="KW-0961">Cell wall biogenesis/degradation</keyword>
<dbReference type="UniPathway" id="UPA00219"/>
<feature type="transmembrane region" description="Helical" evidence="7">
    <location>
        <begin position="175"/>
        <end position="192"/>
    </location>
</feature>
<dbReference type="GO" id="GO:0046872">
    <property type="term" value="F:metal ion binding"/>
    <property type="evidence" value="ECO:0007669"/>
    <property type="project" value="UniProtKB-KW"/>
</dbReference>
<feature type="transmembrane region" description="Helical" evidence="7">
    <location>
        <begin position="61"/>
        <end position="81"/>
    </location>
</feature>
<dbReference type="CDD" id="cd06852">
    <property type="entry name" value="GT_MraY"/>
    <property type="match status" value="1"/>
</dbReference>
<keyword evidence="7" id="KW-0573">Peptidoglycan synthesis</keyword>
<feature type="binding site" evidence="9">
    <location>
        <position position="252"/>
    </location>
    <ligand>
        <name>Mg(2+)</name>
        <dbReference type="ChEBI" id="CHEBI:18420"/>
    </ligand>
</feature>
<dbReference type="GO" id="GO:0051992">
    <property type="term" value="F:UDP-N-acetylmuramoyl-L-alanyl-D-glutamyl-meso-2,6-diaminopimelyl-D-alanyl-D-alanine:undecaprenyl-phosphate transferase activity"/>
    <property type="evidence" value="ECO:0007669"/>
    <property type="project" value="RHEA"/>
</dbReference>
<evidence type="ECO:0000256" key="9">
    <source>
        <dbReference type="PIRSR" id="PIRSR600715-1"/>
    </source>
</evidence>
<feature type="transmembrane region" description="Helical" evidence="7">
    <location>
        <begin position="327"/>
        <end position="347"/>
    </location>
</feature>
<gene>
    <name evidence="7 10" type="primary">mraY</name>
    <name evidence="10" type="ORF">COY10_00690</name>
</gene>
<accession>A0A2M7UF63</accession>
<evidence type="ECO:0000256" key="7">
    <source>
        <dbReference type="HAMAP-Rule" id="MF_00038"/>
    </source>
</evidence>
<dbReference type="EC" id="2.7.8.13" evidence="7 8"/>
<keyword evidence="7" id="KW-1003">Cell membrane</keyword>
<feature type="binding site" evidence="9">
    <location>
        <position position="192"/>
    </location>
    <ligand>
        <name>Mg(2+)</name>
        <dbReference type="ChEBI" id="CHEBI:18420"/>
    </ligand>
</feature>
<feature type="transmembrane region" description="Helical" evidence="7">
    <location>
        <begin position="101"/>
        <end position="127"/>
    </location>
</feature>
<dbReference type="NCBIfam" id="TIGR00445">
    <property type="entry name" value="mraY"/>
    <property type="match status" value="1"/>
</dbReference>
<comment type="pathway">
    <text evidence="7">Cell wall biogenesis; peptidoglycan biosynthesis.</text>
</comment>
<keyword evidence="7" id="KW-0133">Cell shape</keyword>
<keyword evidence="7" id="KW-0132">Cell division</keyword>
<comment type="similarity">
    <text evidence="2 7">Belongs to the glycosyltransferase 4 family. MraY subfamily.</text>
</comment>
<feature type="transmembrane region" description="Helical" evidence="7">
    <location>
        <begin position="139"/>
        <end position="155"/>
    </location>
</feature>
<sequence length="348" mass="38488">MPDIFYISRVMILGAISFLVALAWTPAWVRFLQKYRLGKQIRTEKVPIFAKFHQKKEGTPTMGGVLIWMTVFFLTLLFWLIDAIGDGDIFGNLNFLSRGETLLPLGALVASALVGLGDDLLGIFKIGSNGGGLKVRHRLAMYTIIAAFGAWWFFVKLDWDLIHIPFWGDFNVGWWYIPIFIFVLVATAFSTNETDGLDGLAGGILLTAFAAYGAIAFSQGKMDLAAFCGMIIGALVAFLWFNIYPAKFFMGDTGAMSLGITLGIIAMLTNYFMLLPLIFLIPAVESLSVIIQVLSKRIRGKKVFLSAPIHHHFQGKGWPETTITMRFWIINGVAAAIGLVLVFAEVII</sequence>
<dbReference type="Pfam" id="PF00953">
    <property type="entry name" value="Glycos_transf_4"/>
    <property type="match status" value="1"/>
</dbReference>
<dbReference type="EMBL" id="PFOH01000015">
    <property type="protein sequence ID" value="PIZ69863.1"/>
    <property type="molecule type" value="Genomic_DNA"/>
</dbReference>
<dbReference type="Proteomes" id="UP000231688">
    <property type="component" value="Unassembled WGS sequence"/>
</dbReference>
<evidence type="ECO:0000256" key="4">
    <source>
        <dbReference type="ARBA" id="ARBA00022692"/>
    </source>
</evidence>
<keyword evidence="7" id="KW-0131">Cell cycle</keyword>